<dbReference type="Pfam" id="PF12802">
    <property type="entry name" value="MarR_2"/>
    <property type="match status" value="1"/>
</dbReference>
<feature type="domain" description="HTH marR-type" evidence="1">
    <location>
        <begin position="19"/>
        <end position="158"/>
    </location>
</feature>
<reference evidence="2 3" key="1">
    <citation type="submission" date="2019-03" db="EMBL/GenBank/DDBJ databases">
        <title>Genomic Encyclopedia of Type Strains, Phase IV (KMG-IV): sequencing the most valuable type-strain genomes for metagenomic binning, comparative biology and taxonomic classification.</title>
        <authorList>
            <person name="Goeker M."/>
        </authorList>
    </citation>
    <scope>NUCLEOTIDE SEQUENCE [LARGE SCALE GENOMIC DNA]</scope>
    <source>
        <strain evidence="2 3">DSM 18401</strain>
    </source>
</reference>
<dbReference type="RefSeq" id="WP_245507826.1">
    <property type="nucleotide sequence ID" value="NZ_BAABEI010000009.1"/>
</dbReference>
<sequence length="174" mass="19139">MDMSSDDEQKTGAAGTSAFARIGAAMGRMRIMTGRRYIGRLAISRVGAGLELSHLDALSLVRRLGLEQEVTVGALAEQLRIDHSRASRIVADLVKRGVVRRAASQEDGRRTIVTLTKAGMHWLDQVNGVKEEVLSKVLCDWTEEEMATFADLYTRFIERLEAQAKDFDTGSAGK</sequence>
<dbReference type="AlphaFoldDB" id="A0A4R2CEE2"/>
<evidence type="ECO:0000313" key="2">
    <source>
        <dbReference type="EMBL" id="TCN37424.1"/>
    </source>
</evidence>
<dbReference type="InterPro" id="IPR036390">
    <property type="entry name" value="WH_DNA-bd_sf"/>
</dbReference>
<evidence type="ECO:0000259" key="1">
    <source>
        <dbReference type="PROSITE" id="PS50995"/>
    </source>
</evidence>
<dbReference type="PRINTS" id="PR00598">
    <property type="entry name" value="HTHMARR"/>
</dbReference>
<evidence type="ECO:0000313" key="3">
    <source>
        <dbReference type="Proteomes" id="UP000295351"/>
    </source>
</evidence>
<dbReference type="SMART" id="SM00347">
    <property type="entry name" value="HTH_MARR"/>
    <property type="match status" value="1"/>
</dbReference>
<dbReference type="PANTHER" id="PTHR33164:SF57">
    <property type="entry name" value="MARR-FAMILY TRANSCRIPTIONAL REGULATOR"/>
    <property type="match status" value="1"/>
</dbReference>
<dbReference type="EMBL" id="SLVX01000022">
    <property type="protein sequence ID" value="TCN37424.1"/>
    <property type="molecule type" value="Genomic_DNA"/>
</dbReference>
<protein>
    <submittedName>
        <fullName evidence="2">MarR family transcriptional regulator</fullName>
    </submittedName>
</protein>
<dbReference type="PANTHER" id="PTHR33164">
    <property type="entry name" value="TRANSCRIPTIONAL REGULATOR, MARR FAMILY"/>
    <property type="match status" value="1"/>
</dbReference>
<dbReference type="PROSITE" id="PS50995">
    <property type="entry name" value="HTH_MARR_2"/>
    <property type="match status" value="1"/>
</dbReference>
<name>A0A4R2CEE2_SHIGR</name>
<gene>
    <name evidence="2" type="ORF">EV665_12254</name>
</gene>
<dbReference type="InterPro" id="IPR036388">
    <property type="entry name" value="WH-like_DNA-bd_sf"/>
</dbReference>
<keyword evidence="3" id="KW-1185">Reference proteome</keyword>
<dbReference type="InterPro" id="IPR039422">
    <property type="entry name" value="MarR/SlyA-like"/>
</dbReference>
<dbReference type="Proteomes" id="UP000295351">
    <property type="component" value="Unassembled WGS sequence"/>
</dbReference>
<dbReference type="GO" id="GO:0006950">
    <property type="term" value="P:response to stress"/>
    <property type="evidence" value="ECO:0007669"/>
    <property type="project" value="TreeGrafter"/>
</dbReference>
<dbReference type="InterPro" id="IPR000835">
    <property type="entry name" value="HTH_MarR-typ"/>
</dbReference>
<dbReference type="Gene3D" id="1.10.10.10">
    <property type="entry name" value="Winged helix-like DNA-binding domain superfamily/Winged helix DNA-binding domain"/>
    <property type="match status" value="1"/>
</dbReference>
<accession>A0A4R2CEE2</accession>
<dbReference type="SUPFAM" id="SSF46785">
    <property type="entry name" value="Winged helix' DNA-binding domain"/>
    <property type="match status" value="1"/>
</dbReference>
<organism evidence="2 3">
    <name type="scientific">Shinella granuli</name>
    <dbReference type="NCBI Taxonomy" id="323621"/>
    <lineage>
        <taxon>Bacteria</taxon>
        <taxon>Pseudomonadati</taxon>
        <taxon>Pseudomonadota</taxon>
        <taxon>Alphaproteobacteria</taxon>
        <taxon>Hyphomicrobiales</taxon>
        <taxon>Rhizobiaceae</taxon>
        <taxon>Shinella</taxon>
    </lineage>
</organism>
<dbReference type="GO" id="GO:0003700">
    <property type="term" value="F:DNA-binding transcription factor activity"/>
    <property type="evidence" value="ECO:0007669"/>
    <property type="project" value="InterPro"/>
</dbReference>
<proteinExistence type="predicted"/>
<comment type="caution">
    <text evidence="2">The sequence shown here is derived from an EMBL/GenBank/DDBJ whole genome shotgun (WGS) entry which is preliminary data.</text>
</comment>